<keyword evidence="4" id="KW-1185">Reference proteome</keyword>
<sequence>MHAIVISKFGDPSVLELKHDLAIPTPAPGQVLVEIKAVGVNPLDADIRAGSKDFPVNLPHTPGFDGAGVVVDAPSSTRFKVLNSQLT</sequence>
<feature type="domain" description="Alcohol dehydrogenase-like N-terminal" evidence="2">
    <location>
        <begin position="28"/>
        <end position="81"/>
    </location>
</feature>
<dbReference type="InterPro" id="IPR051603">
    <property type="entry name" value="Zinc-ADH_QOR/CCCR"/>
</dbReference>
<reference evidence="3 4" key="1">
    <citation type="journal article" date="2013" name="Genome Biol.">
        <title>Genome of Acanthamoeba castellanii highlights extensive lateral gene transfer and early evolution of tyrosine kinase signaling.</title>
        <authorList>
            <person name="Clarke M."/>
            <person name="Lohan A.J."/>
            <person name="Liu B."/>
            <person name="Lagkouvardos I."/>
            <person name="Roy S."/>
            <person name="Zafar N."/>
            <person name="Bertelli C."/>
            <person name="Schilde C."/>
            <person name="Kianianmomeni A."/>
            <person name="Burglin T.R."/>
            <person name="Frech C."/>
            <person name="Turcotte B."/>
            <person name="Kopec K.O."/>
            <person name="Synnott J.M."/>
            <person name="Choo C."/>
            <person name="Paponov I."/>
            <person name="Finkler A."/>
            <person name="Soon Heng Tan C."/>
            <person name="Hutchins A.P."/>
            <person name="Weinmeier T."/>
            <person name="Rattei T."/>
            <person name="Chu J.S."/>
            <person name="Gimenez G."/>
            <person name="Irimia M."/>
            <person name="Rigden D.J."/>
            <person name="Fitzpatrick D.A."/>
            <person name="Lorenzo-Morales J."/>
            <person name="Bateman A."/>
            <person name="Chiu C.H."/>
            <person name="Tang P."/>
            <person name="Hegemann P."/>
            <person name="Fromm H."/>
            <person name="Raoult D."/>
            <person name="Greub G."/>
            <person name="Miranda-Saavedra D."/>
            <person name="Chen N."/>
            <person name="Nash P."/>
            <person name="Ginger M.L."/>
            <person name="Horn M."/>
            <person name="Schaap P."/>
            <person name="Caler L."/>
            <person name="Loftus B."/>
        </authorList>
    </citation>
    <scope>NUCLEOTIDE SEQUENCE [LARGE SCALE GENOMIC DNA]</scope>
    <source>
        <strain evidence="3 4">Neff</strain>
    </source>
</reference>
<proteinExistence type="predicted"/>
<dbReference type="AlphaFoldDB" id="L8GSB6"/>
<dbReference type="Pfam" id="PF08240">
    <property type="entry name" value="ADH_N"/>
    <property type="match status" value="1"/>
</dbReference>
<dbReference type="InterPro" id="IPR011032">
    <property type="entry name" value="GroES-like_sf"/>
</dbReference>
<organism evidence="3 4">
    <name type="scientific">Acanthamoeba castellanii (strain ATCC 30010 / Neff)</name>
    <dbReference type="NCBI Taxonomy" id="1257118"/>
    <lineage>
        <taxon>Eukaryota</taxon>
        <taxon>Amoebozoa</taxon>
        <taxon>Discosea</taxon>
        <taxon>Longamoebia</taxon>
        <taxon>Centramoebida</taxon>
        <taxon>Acanthamoebidae</taxon>
        <taxon>Acanthamoeba</taxon>
    </lineage>
</organism>
<dbReference type="GeneID" id="14916461"/>
<evidence type="ECO:0000313" key="4">
    <source>
        <dbReference type="Proteomes" id="UP000011083"/>
    </source>
</evidence>
<gene>
    <name evidence="3" type="ORF">ACA1_079320</name>
</gene>
<dbReference type="STRING" id="1257118.L8GSB6"/>
<evidence type="ECO:0000259" key="2">
    <source>
        <dbReference type="Pfam" id="PF08240"/>
    </source>
</evidence>
<dbReference type="PANTHER" id="PTHR44154:SF1">
    <property type="entry name" value="QUINONE OXIDOREDUCTASE"/>
    <property type="match status" value="1"/>
</dbReference>
<dbReference type="InterPro" id="IPR013154">
    <property type="entry name" value="ADH-like_N"/>
</dbReference>
<dbReference type="Proteomes" id="UP000011083">
    <property type="component" value="Unassembled WGS sequence"/>
</dbReference>
<dbReference type="EMBL" id="KB008022">
    <property type="protein sequence ID" value="ELR15832.1"/>
    <property type="molecule type" value="Genomic_DNA"/>
</dbReference>
<evidence type="ECO:0000256" key="1">
    <source>
        <dbReference type="ARBA" id="ARBA00022857"/>
    </source>
</evidence>
<name>L8GSB6_ACACF</name>
<dbReference type="OrthoDB" id="3941538at2759"/>
<keyword evidence="1" id="KW-0521">NADP</keyword>
<accession>L8GSB6</accession>
<protein>
    <submittedName>
        <fullName evidence="3">NADPH:quinone reductase</fullName>
    </submittedName>
</protein>
<dbReference type="KEGG" id="acan:ACA1_079320"/>
<dbReference type="VEuPathDB" id="AmoebaDB:ACA1_079320"/>
<dbReference type="Gene3D" id="3.90.180.10">
    <property type="entry name" value="Medium-chain alcohol dehydrogenases, catalytic domain"/>
    <property type="match status" value="1"/>
</dbReference>
<dbReference type="RefSeq" id="XP_004337845.1">
    <property type="nucleotide sequence ID" value="XM_004337797.1"/>
</dbReference>
<dbReference type="PANTHER" id="PTHR44154">
    <property type="entry name" value="QUINONE OXIDOREDUCTASE"/>
    <property type="match status" value="1"/>
</dbReference>
<evidence type="ECO:0000313" key="3">
    <source>
        <dbReference type="EMBL" id="ELR15832.1"/>
    </source>
</evidence>
<dbReference type="SUPFAM" id="SSF50129">
    <property type="entry name" value="GroES-like"/>
    <property type="match status" value="1"/>
</dbReference>